<sequence length="213" mass="22873">MSGRIGHCHLARTSNAPGTRGISLFLVPSKIGEGSNGISVDRIEEKMGLHASPTCTLSFAGARGVLIGEEGWGLPQFFSMIELMRLRTGCQGLGIASAAVDVAEGYARERRQGGPPGQPPVPIDEHPDVRRLLHEMRHQTEVLRAAMLELATVMGLARLEEDEDLRREMSDLAGWMLPLVKNFGAAIGFEVANAGIQVLGGARTTAFPSRLHA</sequence>
<protein>
    <submittedName>
        <fullName evidence="5">Alkylation response protein AidB-like acyl-CoA dehydrogenase</fullName>
    </submittedName>
</protein>
<evidence type="ECO:0000313" key="5">
    <source>
        <dbReference type="EMBL" id="MET3586896.1"/>
    </source>
</evidence>
<dbReference type="EMBL" id="JBEPLJ010000011">
    <property type="protein sequence ID" value="MET3586896.1"/>
    <property type="molecule type" value="Genomic_DNA"/>
</dbReference>
<keyword evidence="3" id="KW-0274">FAD</keyword>
<evidence type="ECO:0000256" key="2">
    <source>
        <dbReference type="ARBA" id="ARBA00022630"/>
    </source>
</evidence>
<name>A0ABV2H8L8_9HYPH</name>
<dbReference type="InterPro" id="IPR009100">
    <property type="entry name" value="AcylCoA_DH/oxidase_NM_dom_sf"/>
</dbReference>
<dbReference type="InterPro" id="IPR052166">
    <property type="entry name" value="Diverse_Acyl-CoA_DH"/>
</dbReference>
<organism evidence="5 6">
    <name type="scientific">Pseudorhizobium tarimense</name>
    <dbReference type="NCBI Taxonomy" id="1079109"/>
    <lineage>
        <taxon>Bacteria</taxon>
        <taxon>Pseudomonadati</taxon>
        <taxon>Pseudomonadota</taxon>
        <taxon>Alphaproteobacteria</taxon>
        <taxon>Hyphomicrobiales</taxon>
        <taxon>Rhizobiaceae</taxon>
        <taxon>Rhizobium/Agrobacterium group</taxon>
        <taxon>Pseudorhizobium</taxon>
    </lineage>
</organism>
<reference evidence="5 6" key="1">
    <citation type="submission" date="2024-06" db="EMBL/GenBank/DDBJ databases">
        <title>Genomic Encyclopedia of Type Strains, Phase IV (KMG-IV): sequencing the most valuable type-strain genomes for metagenomic binning, comparative biology and taxonomic classification.</title>
        <authorList>
            <person name="Goeker M."/>
        </authorList>
    </citation>
    <scope>NUCLEOTIDE SEQUENCE [LARGE SCALE GENOMIC DNA]</scope>
    <source>
        <strain evidence="5 6">DSM 105042</strain>
    </source>
</reference>
<comment type="similarity">
    <text evidence="1">Belongs to the acyl-CoA dehydrogenase family.</text>
</comment>
<evidence type="ECO:0000259" key="4">
    <source>
        <dbReference type="Pfam" id="PF00441"/>
    </source>
</evidence>
<dbReference type="Gene3D" id="2.40.110.20">
    <property type="match status" value="1"/>
</dbReference>
<gene>
    <name evidence="5" type="ORF">ABID21_003018</name>
</gene>
<dbReference type="SUPFAM" id="SSF56645">
    <property type="entry name" value="Acyl-CoA dehydrogenase NM domain-like"/>
    <property type="match status" value="1"/>
</dbReference>
<dbReference type="Pfam" id="PF00441">
    <property type="entry name" value="Acyl-CoA_dh_1"/>
    <property type="match status" value="1"/>
</dbReference>
<keyword evidence="6" id="KW-1185">Reference proteome</keyword>
<dbReference type="Gene3D" id="1.20.140.10">
    <property type="entry name" value="Butyryl-CoA Dehydrogenase, subunit A, domain 3"/>
    <property type="match status" value="1"/>
</dbReference>
<keyword evidence="2" id="KW-0285">Flavoprotein</keyword>
<dbReference type="SUPFAM" id="SSF47203">
    <property type="entry name" value="Acyl-CoA dehydrogenase C-terminal domain-like"/>
    <property type="match status" value="1"/>
</dbReference>
<accession>A0ABV2H8L8</accession>
<evidence type="ECO:0000256" key="1">
    <source>
        <dbReference type="ARBA" id="ARBA00009347"/>
    </source>
</evidence>
<proteinExistence type="inferred from homology"/>
<evidence type="ECO:0000313" key="6">
    <source>
        <dbReference type="Proteomes" id="UP001549031"/>
    </source>
</evidence>
<dbReference type="InterPro" id="IPR009075">
    <property type="entry name" value="AcylCo_DH/oxidase_C"/>
</dbReference>
<dbReference type="Proteomes" id="UP001549031">
    <property type="component" value="Unassembled WGS sequence"/>
</dbReference>
<dbReference type="InterPro" id="IPR036250">
    <property type="entry name" value="AcylCo_DH-like_C"/>
</dbReference>
<dbReference type="RefSeq" id="WP_247244730.1">
    <property type="nucleotide sequence ID" value="NZ_JALJRA010000011.1"/>
</dbReference>
<dbReference type="PANTHER" id="PTHR42803">
    <property type="entry name" value="ACYL-COA DEHYDROGENASE"/>
    <property type="match status" value="1"/>
</dbReference>
<evidence type="ECO:0000256" key="3">
    <source>
        <dbReference type="ARBA" id="ARBA00022827"/>
    </source>
</evidence>
<dbReference type="PANTHER" id="PTHR42803:SF1">
    <property type="entry name" value="BROAD-SPECIFICITY LINEAR ACYL-COA DEHYDROGENASE FADE5"/>
    <property type="match status" value="1"/>
</dbReference>
<feature type="domain" description="Acyl-CoA dehydrogenase/oxidase C-terminal" evidence="4">
    <location>
        <begin position="73"/>
        <end position="202"/>
    </location>
</feature>
<comment type="caution">
    <text evidence="5">The sequence shown here is derived from an EMBL/GenBank/DDBJ whole genome shotgun (WGS) entry which is preliminary data.</text>
</comment>